<evidence type="ECO:0000259" key="3">
    <source>
        <dbReference type="Pfam" id="PF20237"/>
    </source>
</evidence>
<gene>
    <name evidence="4" type="ORF">PODANS_7_1100</name>
</gene>
<evidence type="ECO:0000256" key="1">
    <source>
        <dbReference type="SAM" id="MobiDB-lite"/>
    </source>
</evidence>
<dbReference type="InterPro" id="IPR046529">
    <property type="entry name" value="DUF6594"/>
</dbReference>
<sequence>IKCSFDHIMSGHSCYTGCQPDPFNHETATPIPSLWTGFPSPVEKAALRAFRISFAAQPSLSARNVRLGFKMARSDFAGSTLGSEPSSPTSPMGSDRSRGSSAPTTVTAASVDPLINPTQAIDGAEHQPTPSLASIAIEEPIPAEGWLDLARLMTKTPDFAAFSRFHDLHIKNLFKQFLKIRELRECLKGYGITHNMRQLVKWLQDEDHGNMTVQGVGSEIWGDQQKKPEPPPLRQQFMNLISFWNKTEPPTRADLVAPRWRKDVDGLTRWLAEELIPFREAVKNPHKREADDSESTAGQEGSEKTSTNHVEDADKEAQKRRSRTDNVRAYSGDTLLKLTYRGATLVACMLPIVAILCLSIVPNLYHKLAMITCFTVLFAIAVMCMTEGTRVQVFTATSAFLAVLVVFVPVQSS</sequence>
<organism evidence="4">
    <name type="scientific">Podospora anserina (strain S / ATCC MYA-4624 / DSM 980 / FGSC 10383)</name>
    <name type="common">Pleurage anserina</name>
    <dbReference type="NCBI Taxonomy" id="515849"/>
    <lineage>
        <taxon>Eukaryota</taxon>
        <taxon>Fungi</taxon>
        <taxon>Dikarya</taxon>
        <taxon>Ascomycota</taxon>
        <taxon>Pezizomycotina</taxon>
        <taxon>Sordariomycetes</taxon>
        <taxon>Sordariomycetidae</taxon>
        <taxon>Sordariales</taxon>
        <taxon>Podosporaceae</taxon>
        <taxon>Podospora</taxon>
        <taxon>Podospora anserina</taxon>
    </lineage>
</organism>
<feature type="transmembrane region" description="Helical" evidence="2">
    <location>
        <begin position="368"/>
        <end position="386"/>
    </location>
</feature>
<dbReference type="HOGENOM" id="CLU_666602_0_0_1"/>
<evidence type="ECO:0000256" key="2">
    <source>
        <dbReference type="SAM" id="Phobius"/>
    </source>
</evidence>
<dbReference type="EMBL" id="CU633873">
    <property type="protein sequence ID" value="CAP65681.1"/>
    <property type="molecule type" value="Genomic_DNA"/>
</dbReference>
<feature type="domain" description="DUF6594" evidence="3">
    <location>
        <begin position="148"/>
        <end position="405"/>
    </location>
</feature>
<feature type="non-terminal residue" evidence="4">
    <location>
        <position position="1"/>
    </location>
</feature>
<feature type="compositionally biased region" description="Polar residues" evidence="1">
    <location>
        <begin position="99"/>
        <end position="108"/>
    </location>
</feature>
<reference evidence="4" key="2">
    <citation type="submission" date="2008-07" db="EMBL/GenBank/DDBJ databases">
        <authorList>
            <person name="Genoscope - CEA"/>
        </authorList>
    </citation>
    <scope>NUCLEOTIDE SEQUENCE</scope>
    <source>
        <strain evidence="4">S mat+</strain>
    </source>
</reference>
<proteinExistence type="predicted"/>
<feature type="compositionally biased region" description="Polar residues" evidence="1">
    <location>
        <begin position="295"/>
        <end position="308"/>
    </location>
</feature>
<feature type="region of interest" description="Disordered" evidence="1">
    <location>
        <begin position="78"/>
        <end position="113"/>
    </location>
</feature>
<keyword evidence="2" id="KW-0812">Transmembrane</keyword>
<dbReference type="PANTHER" id="PTHR34502:SF5">
    <property type="entry name" value="DUF6594 DOMAIN-CONTAINING PROTEIN"/>
    <property type="match status" value="1"/>
</dbReference>
<feature type="transmembrane region" description="Helical" evidence="2">
    <location>
        <begin position="393"/>
        <end position="410"/>
    </location>
</feature>
<dbReference type="VEuPathDB" id="FungiDB:PODANS_7_1100"/>
<feature type="region of interest" description="Disordered" evidence="1">
    <location>
        <begin position="282"/>
        <end position="325"/>
    </location>
</feature>
<keyword evidence="2" id="KW-1133">Transmembrane helix</keyword>
<dbReference type="KEGG" id="pan:PODANSg2465"/>
<dbReference type="AlphaFoldDB" id="B2ANX7"/>
<dbReference type="GeneID" id="6189667"/>
<accession>B2ANX7</accession>
<dbReference type="OrthoDB" id="4578843at2759"/>
<feature type="transmembrane region" description="Helical" evidence="2">
    <location>
        <begin position="338"/>
        <end position="362"/>
    </location>
</feature>
<dbReference type="PANTHER" id="PTHR34502">
    <property type="entry name" value="DUF6594 DOMAIN-CONTAINING PROTEIN-RELATED"/>
    <property type="match status" value="1"/>
</dbReference>
<dbReference type="RefSeq" id="XP_001905440.1">
    <property type="nucleotide sequence ID" value="XM_001905405.1"/>
</dbReference>
<feature type="compositionally biased region" description="Basic and acidic residues" evidence="1">
    <location>
        <begin position="309"/>
        <end position="325"/>
    </location>
</feature>
<dbReference type="Pfam" id="PF20237">
    <property type="entry name" value="DUF6594"/>
    <property type="match status" value="1"/>
</dbReference>
<reference evidence="4" key="1">
    <citation type="journal article" date="2008" name="Genome Biol.">
        <title>The genome sequence of the model ascomycete fungus Podospora anserina.</title>
        <authorList>
            <person name="Espagne E."/>
            <person name="Lespinet O."/>
            <person name="Malagnac F."/>
            <person name="Da Silva C."/>
            <person name="Jaillon O."/>
            <person name="Porcel B.M."/>
            <person name="Couloux A."/>
            <person name="Aury J.-M."/>
            <person name="Segurens B."/>
            <person name="Poulain J."/>
            <person name="Anthouard V."/>
            <person name="Grossetete S."/>
            <person name="Khalili H."/>
            <person name="Coppin E."/>
            <person name="Dequard-Chablat M."/>
            <person name="Picard M."/>
            <person name="Contamine V."/>
            <person name="Arnaise S."/>
            <person name="Bourdais A."/>
            <person name="Berteaux-Lecellier V."/>
            <person name="Gautheret D."/>
            <person name="de Vries R.P."/>
            <person name="Battaglia E."/>
            <person name="Coutinho P.M."/>
            <person name="Danchin E.G.J."/>
            <person name="Henrissat B."/>
            <person name="El Khoury R."/>
            <person name="Sainsard-Chanet A."/>
            <person name="Boivin A."/>
            <person name="Pinan-Lucarre B."/>
            <person name="Sellem C.H."/>
            <person name="Debuchy R."/>
            <person name="Wincker P."/>
            <person name="Weissenbach J."/>
            <person name="Silar P."/>
        </authorList>
    </citation>
    <scope>NUCLEOTIDE SEQUENCE [LARGE SCALE GENOMIC DNA]</scope>
    <source>
        <strain evidence="4">S mat+</strain>
    </source>
</reference>
<keyword evidence="2" id="KW-0472">Membrane</keyword>
<name>B2ANX7_PODAN</name>
<feature type="compositionally biased region" description="Polar residues" evidence="1">
    <location>
        <begin position="80"/>
        <end position="92"/>
    </location>
</feature>
<evidence type="ECO:0000313" key="4">
    <source>
        <dbReference type="EMBL" id="CAP65681.1"/>
    </source>
</evidence>
<protein>
    <submittedName>
        <fullName evidence="4">Podospora anserina S mat+ genomic DNA chromosome 7, supercontig 3</fullName>
    </submittedName>
</protein>